<dbReference type="EMBL" id="CAJHNJ030000020">
    <property type="protein sequence ID" value="CAG9117973.1"/>
    <property type="molecule type" value="Genomic_DNA"/>
</dbReference>
<sequence length="115" mass="12453">MIGLLVRIVLAYLVLNHLFAPCTAFRSSLGRSYSAGKSNSKGYKEQAKGNTFAGSSEGLPSQPPARRGLGISAWGLITVIVSLGLAGMGFYYFSICYPILCKKQRKYDIIELANV</sequence>
<gene>
    <name evidence="4" type="ORF">PLXY2_LOCUS6384</name>
</gene>
<name>A0A8S4EQ28_PLUXY</name>
<organism evidence="4 5">
    <name type="scientific">Plutella xylostella</name>
    <name type="common">Diamondback moth</name>
    <name type="synonym">Plutella maculipennis</name>
    <dbReference type="NCBI Taxonomy" id="51655"/>
    <lineage>
        <taxon>Eukaryota</taxon>
        <taxon>Metazoa</taxon>
        <taxon>Ecdysozoa</taxon>
        <taxon>Arthropoda</taxon>
        <taxon>Hexapoda</taxon>
        <taxon>Insecta</taxon>
        <taxon>Pterygota</taxon>
        <taxon>Neoptera</taxon>
        <taxon>Endopterygota</taxon>
        <taxon>Lepidoptera</taxon>
        <taxon>Glossata</taxon>
        <taxon>Ditrysia</taxon>
        <taxon>Yponomeutoidea</taxon>
        <taxon>Plutellidae</taxon>
        <taxon>Plutella</taxon>
    </lineage>
</organism>
<evidence type="ECO:0000256" key="1">
    <source>
        <dbReference type="SAM" id="MobiDB-lite"/>
    </source>
</evidence>
<dbReference type="AlphaFoldDB" id="A0A8S4EQ28"/>
<feature type="region of interest" description="Disordered" evidence="1">
    <location>
        <begin position="32"/>
        <end position="62"/>
    </location>
</feature>
<protein>
    <submittedName>
        <fullName evidence="4">(diamondback moth) hypothetical protein</fullName>
    </submittedName>
</protein>
<keyword evidence="2" id="KW-0472">Membrane</keyword>
<comment type="caution">
    <text evidence="4">The sequence shown here is derived from an EMBL/GenBank/DDBJ whole genome shotgun (WGS) entry which is preliminary data.</text>
</comment>
<feature type="transmembrane region" description="Helical" evidence="2">
    <location>
        <begin position="73"/>
        <end position="100"/>
    </location>
</feature>
<accession>A0A8S4EQ28</accession>
<proteinExistence type="predicted"/>
<keyword evidence="2" id="KW-0812">Transmembrane</keyword>
<reference evidence="4" key="1">
    <citation type="submission" date="2020-11" db="EMBL/GenBank/DDBJ databases">
        <authorList>
            <person name="Whiteford S."/>
        </authorList>
    </citation>
    <scope>NUCLEOTIDE SEQUENCE</scope>
</reference>
<dbReference type="Proteomes" id="UP000653454">
    <property type="component" value="Unassembled WGS sequence"/>
</dbReference>
<keyword evidence="5" id="KW-1185">Reference proteome</keyword>
<feature type="chain" id="PRO_5035837342" evidence="3">
    <location>
        <begin position="25"/>
        <end position="115"/>
    </location>
</feature>
<evidence type="ECO:0000313" key="4">
    <source>
        <dbReference type="EMBL" id="CAG9117973.1"/>
    </source>
</evidence>
<evidence type="ECO:0000256" key="2">
    <source>
        <dbReference type="SAM" id="Phobius"/>
    </source>
</evidence>
<evidence type="ECO:0000256" key="3">
    <source>
        <dbReference type="SAM" id="SignalP"/>
    </source>
</evidence>
<keyword evidence="2" id="KW-1133">Transmembrane helix</keyword>
<feature type="signal peptide" evidence="3">
    <location>
        <begin position="1"/>
        <end position="24"/>
    </location>
</feature>
<keyword evidence="3" id="KW-0732">Signal</keyword>
<feature type="compositionally biased region" description="Polar residues" evidence="1">
    <location>
        <begin position="32"/>
        <end position="41"/>
    </location>
</feature>
<evidence type="ECO:0000313" key="5">
    <source>
        <dbReference type="Proteomes" id="UP000653454"/>
    </source>
</evidence>